<dbReference type="RefSeq" id="WP_147848413.1">
    <property type="nucleotide sequence ID" value="NZ_VDUZ01000020.1"/>
</dbReference>
<comment type="caution">
    <text evidence="3">The sequence shown here is derived from an EMBL/GenBank/DDBJ whole genome shotgun (WGS) entry which is preliminary data.</text>
</comment>
<reference evidence="3 4" key="1">
    <citation type="submission" date="2019-06" db="EMBL/GenBank/DDBJ databases">
        <title>New taxonomy in bacterial strain CC-CFT640, isolated from vineyard.</title>
        <authorList>
            <person name="Lin S.-Y."/>
            <person name="Tsai C.-F."/>
            <person name="Young C.-C."/>
        </authorList>
    </citation>
    <scope>NUCLEOTIDE SEQUENCE [LARGE SCALE GENOMIC DNA]</scope>
    <source>
        <strain evidence="3 4">CC-CFT640</strain>
    </source>
</reference>
<protein>
    <recommendedName>
        <fullName evidence="2">MobA-like NTP transferase domain-containing protein</fullName>
    </recommendedName>
</protein>
<gene>
    <name evidence="3" type="ORF">FHP25_18380</name>
</gene>
<dbReference type="Gene3D" id="3.90.550.10">
    <property type="entry name" value="Spore Coat Polysaccharide Biosynthesis Protein SpsA, Chain A"/>
    <property type="match status" value="1"/>
</dbReference>
<evidence type="ECO:0000313" key="3">
    <source>
        <dbReference type="EMBL" id="TXL74166.1"/>
    </source>
</evidence>
<dbReference type="SUPFAM" id="SSF53448">
    <property type="entry name" value="Nucleotide-diphospho-sugar transferases"/>
    <property type="match status" value="1"/>
</dbReference>
<dbReference type="AlphaFoldDB" id="A0A5C8PJZ2"/>
<accession>A0A5C8PJZ2</accession>
<dbReference type="Proteomes" id="UP000321638">
    <property type="component" value="Unassembled WGS sequence"/>
</dbReference>
<keyword evidence="4" id="KW-1185">Reference proteome</keyword>
<dbReference type="Pfam" id="PF12804">
    <property type="entry name" value="NTP_transf_3"/>
    <property type="match status" value="1"/>
</dbReference>
<name>A0A5C8PJZ2_9HYPH</name>
<dbReference type="InterPro" id="IPR006311">
    <property type="entry name" value="TAT_signal"/>
</dbReference>
<keyword evidence="1" id="KW-0460">Magnesium</keyword>
<organism evidence="3 4">
    <name type="scientific">Vineibacter terrae</name>
    <dbReference type="NCBI Taxonomy" id="2586908"/>
    <lineage>
        <taxon>Bacteria</taxon>
        <taxon>Pseudomonadati</taxon>
        <taxon>Pseudomonadota</taxon>
        <taxon>Alphaproteobacteria</taxon>
        <taxon>Hyphomicrobiales</taxon>
        <taxon>Vineibacter</taxon>
    </lineage>
</organism>
<dbReference type="InterPro" id="IPR029044">
    <property type="entry name" value="Nucleotide-diphossugar_trans"/>
</dbReference>
<dbReference type="EMBL" id="VDUZ01000020">
    <property type="protein sequence ID" value="TXL74166.1"/>
    <property type="molecule type" value="Genomic_DNA"/>
</dbReference>
<evidence type="ECO:0000256" key="1">
    <source>
        <dbReference type="ARBA" id="ARBA00022842"/>
    </source>
</evidence>
<dbReference type="GO" id="GO:0016779">
    <property type="term" value="F:nucleotidyltransferase activity"/>
    <property type="evidence" value="ECO:0007669"/>
    <property type="project" value="UniProtKB-ARBA"/>
</dbReference>
<evidence type="ECO:0000313" key="4">
    <source>
        <dbReference type="Proteomes" id="UP000321638"/>
    </source>
</evidence>
<sequence length="264" mass="27832">MTSRRRFTALVLAGSRGAADPVAQAAGVPHKALAVVGGQPMLLRVVDALRASPAIDRIVLAVQDQAIVDAVPALAAAVTRGEIAVMPTQASPALTVEAAMRSLPDAFPLLVTTSDHALLTPEIVGSFVAGVTPDADVAVGLATRTAILNAYPGSVRTFIRLGGEGYSGCNLFAFLSPEGAQAVVFWVRMERYRKTPWKIAASIGLWPLLRYALGRLDLGGAFRELSRLVGARGVPVVLPQPEAAIDVDKPSDLAQVEEILSRRR</sequence>
<proteinExistence type="predicted"/>
<evidence type="ECO:0000259" key="2">
    <source>
        <dbReference type="Pfam" id="PF12804"/>
    </source>
</evidence>
<feature type="domain" description="MobA-like NTP transferase" evidence="2">
    <location>
        <begin position="9"/>
        <end position="139"/>
    </location>
</feature>
<dbReference type="OrthoDB" id="159246at2"/>
<dbReference type="InterPro" id="IPR025877">
    <property type="entry name" value="MobA-like_NTP_Trfase"/>
</dbReference>
<dbReference type="PROSITE" id="PS51318">
    <property type="entry name" value="TAT"/>
    <property type="match status" value="1"/>
</dbReference>